<feature type="region of interest" description="Disordered" evidence="5">
    <location>
        <begin position="1"/>
        <end position="27"/>
    </location>
</feature>
<dbReference type="GO" id="GO:0046688">
    <property type="term" value="P:response to copper ion"/>
    <property type="evidence" value="ECO:0007669"/>
    <property type="project" value="InterPro"/>
</dbReference>
<evidence type="ECO:0000256" key="1">
    <source>
        <dbReference type="ARBA" id="ARBA00004196"/>
    </source>
</evidence>
<evidence type="ECO:0000256" key="6">
    <source>
        <dbReference type="SAM" id="Phobius"/>
    </source>
</evidence>
<comment type="subcellular location">
    <subcellularLocation>
        <location evidence="1">Cell envelope</location>
    </subcellularLocation>
</comment>
<feature type="domain" description="CopC" evidence="7">
    <location>
        <begin position="59"/>
        <end position="150"/>
    </location>
</feature>
<dbReference type="PANTHER" id="PTHR34820:SF4">
    <property type="entry name" value="INNER MEMBRANE PROTEIN YEBZ"/>
    <property type="match status" value="1"/>
</dbReference>
<protein>
    <recommendedName>
        <fullName evidence="7">CopC domain-containing protein</fullName>
    </recommendedName>
</protein>
<name>A0A402DWC1_9CELL</name>
<feature type="compositionally biased region" description="Low complexity" evidence="5">
    <location>
        <begin position="1"/>
        <end position="22"/>
    </location>
</feature>
<evidence type="ECO:0000259" key="7">
    <source>
        <dbReference type="Pfam" id="PF04234"/>
    </source>
</evidence>
<keyword evidence="4" id="KW-0186">Copper</keyword>
<keyword evidence="3" id="KW-0732">Signal</keyword>
<dbReference type="RefSeq" id="WP_165446870.1">
    <property type="nucleotide sequence ID" value="NZ_BIMR01000424.1"/>
</dbReference>
<keyword evidence="6" id="KW-0812">Transmembrane</keyword>
<feature type="compositionally biased region" description="Low complexity" evidence="5">
    <location>
        <begin position="176"/>
        <end position="205"/>
    </location>
</feature>
<keyword evidence="9" id="KW-1185">Reference proteome</keyword>
<feature type="region of interest" description="Disordered" evidence="5">
    <location>
        <begin position="159"/>
        <end position="205"/>
    </location>
</feature>
<organism evidence="8 9">
    <name type="scientific">Cellulomonas biazotea</name>
    <dbReference type="NCBI Taxonomy" id="1709"/>
    <lineage>
        <taxon>Bacteria</taxon>
        <taxon>Bacillati</taxon>
        <taxon>Actinomycetota</taxon>
        <taxon>Actinomycetes</taxon>
        <taxon>Micrococcales</taxon>
        <taxon>Cellulomonadaceae</taxon>
        <taxon>Cellulomonas</taxon>
    </lineage>
</organism>
<keyword evidence="6" id="KW-0472">Membrane</keyword>
<gene>
    <name evidence="8" type="ORF">CBZ_35050</name>
</gene>
<dbReference type="InterPro" id="IPR014755">
    <property type="entry name" value="Cu-Rt/internalin_Ig-like"/>
</dbReference>
<dbReference type="GO" id="GO:0042597">
    <property type="term" value="C:periplasmic space"/>
    <property type="evidence" value="ECO:0007669"/>
    <property type="project" value="InterPro"/>
</dbReference>
<dbReference type="PANTHER" id="PTHR34820">
    <property type="entry name" value="INNER MEMBRANE PROTEIN YEBZ"/>
    <property type="match status" value="1"/>
</dbReference>
<dbReference type="GO" id="GO:0006825">
    <property type="term" value="P:copper ion transport"/>
    <property type="evidence" value="ECO:0007669"/>
    <property type="project" value="InterPro"/>
</dbReference>
<dbReference type="InterPro" id="IPR014756">
    <property type="entry name" value="Ig_E-set"/>
</dbReference>
<sequence length="239" mass="23603">MPRTPAPAASRPRSSRSVARLRTGGRRPGSVRARLGAALGVLGLGALLVVAGAPAAQAHNALRETSPADGSTVPYTPDRVTLTFDAPATALGTELVVTAADGTVVSAGPAELVDSTVAQPLAGALPAGAYTVRWRVTSADGHPIEGTFGFVAEQATVAGTGGAPPAVDEPEPTPTPTDAEVTPTPTPAAEADPSPSASPTTAPDDDAAVSGPVLVGVAVAVVAVGAVVAWLLLRRRPTA</sequence>
<dbReference type="Gene3D" id="2.60.40.1220">
    <property type="match status" value="1"/>
</dbReference>
<evidence type="ECO:0000313" key="9">
    <source>
        <dbReference type="Proteomes" id="UP000289954"/>
    </source>
</evidence>
<comment type="caution">
    <text evidence="8">The sequence shown here is derived from an EMBL/GenBank/DDBJ whole genome shotgun (WGS) entry which is preliminary data.</text>
</comment>
<evidence type="ECO:0000256" key="4">
    <source>
        <dbReference type="ARBA" id="ARBA00023008"/>
    </source>
</evidence>
<keyword evidence="2" id="KW-0479">Metal-binding</keyword>
<dbReference type="InterPro" id="IPR007348">
    <property type="entry name" value="CopC_dom"/>
</dbReference>
<dbReference type="GO" id="GO:0030313">
    <property type="term" value="C:cell envelope"/>
    <property type="evidence" value="ECO:0007669"/>
    <property type="project" value="UniProtKB-SubCell"/>
</dbReference>
<feature type="transmembrane region" description="Helical" evidence="6">
    <location>
        <begin position="213"/>
        <end position="233"/>
    </location>
</feature>
<dbReference type="EMBL" id="BIMR01000424">
    <property type="protein sequence ID" value="GCE78449.1"/>
    <property type="molecule type" value="Genomic_DNA"/>
</dbReference>
<dbReference type="AlphaFoldDB" id="A0A402DWC1"/>
<evidence type="ECO:0000313" key="8">
    <source>
        <dbReference type="EMBL" id="GCE78449.1"/>
    </source>
</evidence>
<proteinExistence type="predicted"/>
<dbReference type="GO" id="GO:0005886">
    <property type="term" value="C:plasma membrane"/>
    <property type="evidence" value="ECO:0007669"/>
    <property type="project" value="TreeGrafter"/>
</dbReference>
<evidence type="ECO:0000256" key="3">
    <source>
        <dbReference type="ARBA" id="ARBA00022729"/>
    </source>
</evidence>
<reference evidence="8 9" key="1">
    <citation type="submission" date="2019-01" db="EMBL/GenBank/DDBJ databases">
        <title>Draft genome sequence of Cellulomonas takizawaensis strain TKZ-21.</title>
        <authorList>
            <person name="Yamamura H."/>
            <person name="Hayashi T."/>
            <person name="Hamada M."/>
            <person name="Serisawa Y."/>
            <person name="Matsuyama K."/>
            <person name="Nakagawa Y."/>
            <person name="Otoguro M."/>
            <person name="Yanagida F."/>
            <person name="Hayakawa M."/>
        </authorList>
    </citation>
    <scope>NUCLEOTIDE SEQUENCE [LARGE SCALE GENOMIC DNA]</scope>
    <source>
        <strain evidence="8 9">NBRC12680</strain>
    </source>
</reference>
<dbReference type="GO" id="GO:0005507">
    <property type="term" value="F:copper ion binding"/>
    <property type="evidence" value="ECO:0007669"/>
    <property type="project" value="InterPro"/>
</dbReference>
<keyword evidence="6" id="KW-1133">Transmembrane helix</keyword>
<dbReference type="SUPFAM" id="SSF81296">
    <property type="entry name" value="E set domains"/>
    <property type="match status" value="1"/>
</dbReference>
<dbReference type="Pfam" id="PF04234">
    <property type="entry name" value="CopC"/>
    <property type="match status" value="1"/>
</dbReference>
<dbReference type="InterPro" id="IPR032694">
    <property type="entry name" value="CopC/D"/>
</dbReference>
<accession>A0A402DWC1</accession>
<dbReference type="Proteomes" id="UP000289954">
    <property type="component" value="Unassembled WGS sequence"/>
</dbReference>
<evidence type="ECO:0000256" key="5">
    <source>
        <dbReference type="SAM" id="MobiDB-lite"/>
    </source>
</evidence>
<evidence type="ECO:0000256" key="2">
    <source>
        <dbReference type="ARBA" id="ARBA00022723"/>
    </source>
</evidence>